<proteinExistence type="inferred from homology"/>
<dbReference type="Pfam" id="PF01758">
    <property type="entry name" value="SBF"/>
    <property type="match status" value="1"/>
</dbReference>
<dbReference type="PANTHER" id="PTHR43057">
    <property type="entry name" value="ARSENITE EFFLUX TRANSPORTER"/>
    <property type="match status" value="1"/>
</dbReference>
<dbReference type="GO" id="GO:0015297">
    <property type="term" value="F:antiporter activity"/>
    <property type="evidence" value="ECO:0007669"/>
    <property type="project" value="InterPro"/>
</dbReference>
<dbReference type="InterPro" id="IPR002657">
    <property type="entry name" value="BilAc:Na_symport/Acr3"/>
</dbReference>
<comment type="similarity">
    <text evidence="2">Belongs to the arsenical resistance-3 (ACR3) (TC 2.A.59) family.</text>
</comment>
<dbReference type="eggNOG" id="COG0798">
    <property type="taxonomic scope" value="Bacteria"/>
</dbReference>
<evidence type="ECO:0000256" key="3">
    <source>
        <dbReference type="ARBA" id="ARBA00022448"/>
    </source>
</evidence>
<evidence type="ECO:0000256" key="6">
    <source>
        <dbReference type="ARBA" id="ARBA00022989"/>
    </source>
</evidence>
<dbReference type="InterPro" id="IPR038770">
    <property type="entry name" value="Na+/solute_symporter_sf"/>
</dbReference>
<comment type="caution">
    <text evidence="9">The sequence shown here is derived from an EMBL/GenBank/DDBJ whole genome shotgun (WGS) entry which is preliminary data.</text>
</comment>
<evidence type="ECO:0000256" key="4">
    <source>
        <dbReference type="ARBA" id="ARBA00022475"/>
    </source>
</evidence>
<sequence length="181" mass="20522">MWMTLLAGKYVPIDPLQMMQTVITIIVLPMVLGTITRFFLLKKYGWDLFRQIKPNFPALASLGMYVLFFISLSAQAQQLIKHPDYLLKLVIPALFFYPLLFTLSAGLSRLLSLDYQDMAAVSFSIAGKNLAISLAIAVLFFSPLTVVVVAIMPLVQVIFMASYYKLSHRIQTLWSQLPRKQ</sequence>
<dbReference type="EMBL" id="CAOS01000003">
    <property type="protein sequence ID" value="CCO07356.1"/>
    <property type="molecule type" value="Genomic_DNA"/>
</dbReference>
<accession>K8EF81</accession>
<dbReference type="InterPro" id="IPR004706">
    <property type="entry name" value="Arsenical-R_Acr3"/>
</dbReference>
<evidence type="ECO:0000313" key="9">
    <source>
        <dbReference type="EMBL" id="CCO07356.1"/>
    </source>
</evidence>
<keyword evidence="4" id="KW-1003">Cell membrane</keyword>
<reference evidence="9 10" key="1">
    <citation type="journal article" date="2013" name="Genome Announc.">
        <title>Genome Sequence of the Sulfate-Reducing Bacterium Desulfotomaculum hydrothermale Lam5(T).</title>
        <authorList>
            <person name="Amin O."/>
            <person name="Fardeau M.L."/>
            <person name="Valette O."/>
            <person name="Hirschler-Rea A."/>
            <person name="Barbe V."/>
            <person name="Medigue C."/>
            <person name="Vacherie B."/>
            <person name="Ollivier B."/>
            <person name="Bertin P.N."/>
            <person name="Dolla A."/>
        </authorList>
    </citation>
    <scope>NUCLEOTIDE SEQUENCE [LARGE SCALE GENOMIC DNA]</scope>
    <source>
        <strain evidence="10">Lam5 / DSM 18033</strain>
    </source>
</reference>
<dbReference type="GO" id="GO:0015105">
    <property type="term" value="F:arsenite transmembrane transporter activity"/>
    <property type="evidence" value="ECO:0007669"/>
    <property type="project" value="TreeGrafter"/>
</dbReference>
<dbReference type="PANTHER" id="PTHR43057:SF1">
    <property type="entry name" value="ARSENICAL-RESISTANCE PROTEIN 3"/>
    <property type="match status" value="1"/>
</dbReference>
<evidence type="ECO:0000256" key="8">
    <source>
        <dbReference type="SAM" id="Phobius"/>
    </source>
</evidence>
<keyword evidence="3" id="KW-0813">Transport</keyword>
<evidence type="ECO:0000256" key="5">
    <source>
        <dbReference type="ARBA" id="ARBA00022692"/>
    </source>
</evidence>
<evidence type="ECO:0000256" key="7">
    <source>
        <dbReference type="ARBA" id="ARBA00023136"/>
    </source>
</evidence>
<gene>
    <name evidence="9" type="ORF">DESHY_110300</name>
</gene>
<keyword evidence="6 8" id="KW-1133">Transmembrane helix</keyword>
<feature type="transmembrane region" description="Helical" evidence="8">
    <location>
        <begin position="20"/>
        <end position="40"/>
    </location>
</feature>
<dbReference type="STRING" id="1121428.DESHY_110300"/>
<evidence type="ECO:0000256" key="1">
    <source>
        <dbReference type="ARBA" id="ARBA00004651"/>
    </source>
</evidence>
<dbReference type="Proteomes" id="UP000009315">
    <property type="component" value="Unassembled WGS sequence"/>
</dbReference>
<keyword evidence="7 8" id="KW-0472">Membrane</keyword>
<dbReference type="AlphaFoldDB" id="K8EF81"/>
<evidence type="ECO:0000256" key="2">
    <source>
        <dbReference type="ARBA" id="ARBA00010110"/>
    </source>
</evidence>
<protein>
    <submittedName>
        <fullName evidence="9">Bile acid:sodium symporter</fullName>
    </submittedName>
</protein>
<dbReference type="GO" id="GO:0015104">
    <property type="term" value="F:antimonite transmembrane transporter activity"/>
    <property type="evidence" value="ECO:0007669"/>
    <property type="project" value="TreeGrafter"/>
</dbReference>
<feature type="transmembrane region" description="Helical" evidence="8">
    <location>
        <begin position="52"/>
        <end position="73"/>
    </location>
</feature>
<name>K8EF81_9FIRM</name>
<dbReference type="GO" id="GO:0005886">
    <property type="term" value="C:plasma membrane"/>
    <property type="evidence" value="ECO:0007669"/>
    <property type="project" value="UniProtKB-SubCell"/>
</dbReference>
<organism evidence="9 10">
    <name type="scientific">Desulforamulus hydrothermalis Lam5 = DSM 18033</name>
    <dbReference type="NCBI Taxonomy" id="1121428"/>
    <lineage>
        <taxon>Bacteria</taxon>
        <taxon>Bacillati</taxon>
        <taxon>Bacillota</taxon>
        <taxon>Clostridia</taxon>
        <taxon>Eubacteriales</taxon>
        <taxon>Peptococcaceae</taxon>
        <taxon>Desulforamulus</taxon>
    </lineage>
</organism>
<evidence type="ECO:0000313" key="10">
    <source>
        <dbReference type="Proteomes" id="UP000009315"/>
    </source>
</evidence>
<keyword evidence="10" id="KW-1185">Reference proteome</keyword>
<keyword evidence="5 8" id="KW-0812">Transmembrane</keyword>
<comment type="subcellular location">
    <subcellularLocation>
        <location evidence="1">Cell membrane</location>
        <topology evidence="1">Multi-pass membrane protein</topology>
    </subcellularLocation>
</comment>
<feature type="transmembrane region" description="Helical" evidence="8">
    <location>
        <begin position="85"/>
        <end position="107"/>
    </location>
</feature>
<dbReference type="Gene3D" id="1.20.1530.20">
    <property type="match status" value="1"/>
</dbReference>